<dbReference type="FunCoup" id="B0XHA6">
    <property type="interactions" value="1"/>
</dbReference>
<evidence type="ECO:0000256" key="1">
    <source>
        <dbReference type="ARBA" id="ARBA00004651"/>
    </source>
</evidence>
<proteinExistence type="predicted"/>
<dbReference type="InterPro" id="IPR052192">
    <property type="entry name" value="Insect_Ionotropic_Sensory_Rcpt"/>
</dbReference>
<evidence type="ECO:0000256" key="5">
    <source>
        <dbReference type="ARBA" id="ARBA00023136"/>
    </source>
</evidence>
<dbReference type="HOGENOM" id="CLU_015993_2_0_1"/>
<name>B0XHA6_CULQU</name>
<dbReference type="OrthoDB" id="7740483at2759"/>
<keyword evidence="5 8" id="KW-0472">Membrane</keyword>
<evidence type="ECO:0000256" key="8">
    <source>
        <dbReference type="SAM" id="Phobius"/>
    </source>
</evidence>
<dbReference type="VEuPathDB" id="VectorBase:CPIJ018715"/>
<evidence type="ECO:0000313" key="10">
    <source>
        <dbReference type="EMBL" id="EDS28272.1"/>
    </source>
</evidence>
<dbReference type="AlphaFoldDB" id="B0XHA6"/>
<dbReference type="InterPro" id="IPR057074">
    <property type="entry name" value="IR75A_N"/>
</dbReference>
<evidence type="ECO:0000256" key="3">
    <source>
        <dbReference type="ARBA" id="ARBA00022692"/>
    </source>
</evidence>
<keyword evidence="7" id="KW-0325">Glycoprotein</keyword>
<feature type="transmembrane region" description="Helical" evidence="8">
    <location>
        <begin position="336"/>
        <end position="353"/>
    </location>
</feature>
<evidence type="ECO:0000256" key="2">
    <source>
        <dbReference type="ARBA" id="ARBA00022475"/>
    </source>
</evidence>
<dbReference type="InParanoid" id="B0XHA6"/>
<evidence type="ECO:0000256" key="4">
    <source>
        <dbReference type="ARBA" id="ARBA00022989"/>
    </source>
</evidence>
<comment type="subcellular location">
    <subcellularLocation>
        <location evidence="1">Cell membrane</location>
        <topology evidence="1">Multi-pass membrane protein</topology>
    </subcellularLocation>
</comment>
<keyword evidence="12" id="KW-1185">Reference proteome</keyword>
<reference evidence="10" key="1">
    <citation type="submission" date="2007-03" db="EMBL/GenBank/DDBJ databases">
        <title>Annotation of Culex pipiens quinquefasciatus.</title>
        <authorList>
            <consortium name="The Broad Institute Genome Sequencing Platform"/>
            <person name="Atkinson P.W."/>
            <person name="Hemingway J."/>
            <person name="Christensen B.M."/>
            <person name="Higgs S."/>
            <person name="Kodira C."/>
            <person name="Hannick L."/>
            <person name="Megy K."/>
            <person name="O'Leary S."/>
            <person name="Pearson M."/>
            <person name="Haas B.J."/>
            <person name="Mauceli E."/>
            <person name="Wortman J.R."/>
            <person name="Lee N.H."/>
            <person name="Guigo R."/>
            <person name="Stanke M."/>
            <person name="Alvarado L."/>
            <person name="Amedeo P."/>
            <person name="Antoine C.H."/>
            <person name="Arensburger P."/>
            <person name="Bidwell S.L."/>
            <person name="Crawford M."/>
            <person name="Camaro F."/>
            <person name="Devon K."/>
            <person name="Engels R."/>
            <person name="Hammond M."/>
            <person name="Howarth C."/>
            <person name="Koehrsen M."/>
            <person name="Lawson D."/>
            <person name="Montgomery P."/>
            <person name="Nene V."/>
            <person name="Nusbaum C."/>
            <person name="Puiu D."/>
            <person name="Romero-Severson J."/>
            <person name="Severson D.W."/>
            <person name="Shumway M."/>
            <person name="Sisk P."/>
            <person name="Stolte C."/>
            <person name="Zeng Q."/>
            <person name="Eisenstadt E."/>
            <person name="Fraser-Liggett C."/>
            <person name="Strausberg R."/>
            <person name="Galagan J."/>
            <person name="Birren B."/>
            <person name="Collins F.H."/>
        </authorList>
    </citation>
    <scope>NUCLEOTIDE SEQUENCE [LARGE SCALE GENOMIC DNA]</scope>
    <source>
        <strain evidence="10">JHB</strain>
    </source>
</reference>
<keyword evidence="4 8" id="KW-1133">Transmembrane helix</keyword>
<dbReference type="VEuPathDB" id="VectorBase:CQUJHB012286"/>
<dbReference type="EMBL" id="DS233123">
    <property type="protein sequence ID" value="EDS28272.1"/>
    <property type="molecule type" value="Genomic_DNA"/>
</dbReference>
<dbReference type="SUPFAM" id="SSF53850">
    <property type="entry name" value="Periplasmic binding protein-like II"/>
    <property type="match status" value="1"/>
</dbReference>
<keyword evidence="6" id="KW-0675">Receptor</keyword>
<dbReference type="OMA" id="MNWILHK"/>
<gene>
    <name evidence="11" type="primary">6052825</name>
    <name evidence="10" type="ORF">CpipJ_CPIJ018715</name>
</gene>
<dbReference type="PANTHER" id="PTHR42643:SF37">
    <property type="entry name" value="IONOTROPIC RECEPTOR 11A-RELATED"/>
    <property type="match status" value="1"/>
</dbReference>
<keyword evidence="3 8" id="KW-0812">Transmembrane</keyword>
<evidence type="ECO:0000259" key="9">
    <source>
        <dbReference type="Pfam" id="PF24576"/>
    </source>
</evidence>
<dbReference type="PANTHER" id="PTHR42643">
    <property type="entry name" value="IONOTROPIC RECEPTOR 20A-RELATED"/>
    <property type="match status" value="1"/>
</dbReference>
<dbReference type="GO" id="GO:0005886">
    <property type="term" value="C:plasma membrane"/>
    <property type="evidence" value="ECO:0007669"/>
    <property type="project" value="UniProtKB-SubCell"/>
</dbReference>
<dbReference type="Gene3D" id="1.10.287.70">
    <property type="match status" value="1"/>
</dbReference>
<dbReference type="EnsemblMetazoa" id="CPIJ018715-RA">
    <property type="protein sequence ID" value="CPIJ018715-PA"/>
    <property type="gene ID" value="CPIJ018715"/>
</dbReference>
<reference evidence="11" key="2">
    <citation type="submission" date="2021-02" db="UniProtKB">
        <authorList>
            <consortium name="EnsemblMetazoa"/>
        </authorList>
    </citation>
    <scope>IDENTIFICATION</scope>
    <source>
        <strain evidence="11">JHB</strain>
    </source>
</reference>
<dbReference type="eggNOG" id="KOG1052">
    <property type="taxonomic scope" value="Eukaryota"/>
</dbReference>
<evidence type="ECO:0000313" key="11">
    <source>
        <dbReference type="EnsemblMetazoa" id="CPIJ018715-PA"/>
    </source>
</evidence>
<accession>B0XHA6</accession>
<feature type="domain" description="Ionotropic receptor 75a N-terminal" evidence="9">
    <location>
        <begin position="72"/>
        <end position="204"/>
    </location>
</feature>
<organism>
    <name type="scientific">Culex quinquefasciatus</name>
    <name type="common">Southern house mosquito</name>
    <name type="synonym">Culex pungens</name>
    <dbReference type="NCBI Taxonomy" id="7176"/>
    <lineage>
        <taxon>Eukaryota</taxon>
        <taxon>Metazoa</taxon>
        <taxon>Ecdysozoa</taxon>
        <taxon>Arthropoda</taxon>
        <taxon>Hexapoda</taxon>
        <taxon>Insecta</taxon>
        <taxon>Pterygota</taxon>
        <taxon>Neoptera</taxon>
        <taxon>Endopterygota</taxon>
        <taxon>Diptera</taxon>
        <taxon>Nematocera</taxon>
        <taxon>Culicoidea</taxon>
        <taxon>Culicidae</taxon>
        <taxon>Culicinae</taxon>
        <taxon>Culicini</taxon>
        <taxon>Culex</taxon>
        <taxon>Culex</taxon>
    </lineage>
</organism>
<dbReference type="Pfam" id="PF24576">
    <property type="entry name" value="IR75A_N"/>
    <property type="match status" value="1"/>
</dbReference>
<keyword evidence="2" id="KW-1003">Cell membrane</keyword>
<evidence type="ECO:0000313" key="12">
    <source>
        <dbReference type="Proteomes" id="UP000002320"/>
    </source>
</evidence>
<evidence type="ECO:0000256" key="7">
    <source>
        <dbReference type="ARBA" id="ARBA00023180"/>
    </source>
</evidence>
<dbReference type="KEGG" id="cqu:CpipJ_CPIJ018715"/>
<dbReference type="Proteomes" id="UP000002320">
    <property type="component" value="Unassembled WGS sequence"/>
</dbReference>
<feature type="transmembrane region" description="Helical" evidence="8">
    <location>
        <begin position="274"/>
        <end position="297"/>
    </location>
</feature>
<protein>
    <recommendedName>
        <fullName evidence="9">Ionotropic receptor 75a N-terminal domain-containing protein</fullName>
    </recommendedName>
</protein>
<evidence type="ECO:0000256" key="6">
    <source>
        <dbReference type="ARBA" id="ARBA00023170"/>
    </source>
</evidence>
<sequence>MYFLWSELSKTARLLVLHYKTSRCRQSKGTLVVPSKKVSNLFISTNDENISARFINLAGLNSKDPTSFLPHNSYAITTCIFDYSCTNSLQVLQAFSSLRYFNTTYSWLFLADNNSRTDVNHILGKLMSVQMNSDITVAEPVPESNGTSFELVDIYAKGRHLCRDVYRNVYGRWSYEGGLEMVANYRRYYVRGNFNGLQVRGTTVDNVTSQDVDRILSVPGTEQGIVSFVKYHYALLVMLRDYHNFGAGFIYRITPQLSGATGGGNFFTPFEDSVWIASLITLTAILVILKFSVFIIFKSASNEPNTSLISYLVDIVGTVSQQGIAGRVSARMPIRIILFSLLTLNLVLFNYYTSSVVGGLLSSPGKGPQTIREIIDSPLKLAFRDIGYHKILFRETQVPIIRELYEKKVQPSREGKHTIPVYTDVITAVPYLQRGGYAFHCEMTEAFQDIADQFDANEICELRTTTGLFNDLRLMSFVVPKRSMYTEMFRITMMRLQEIGLIKRTLKINRIEKPICQSRGRVLPVEVSGVSTAFAVLGG</sequence>